<reference evidence="4" key="1">
    <citation type="submission" date="2025-08" db="UniProtKB">
        <authorList>
            <consortium name="RefSeq"/>
        </authorList>
    </citation>
    <scope>IDENTIFICATION</scope>
    <source>
        <tissue evidence="4">Testes</tissue>
    </source>
</reference>
<evidence type="ECO:0000313" key="4">
    <source>
        <dbReference type="RefSeq" id="XP_006823754.1"/>
    </source>
</evidence>
<keyword evidence="1" id="KW-0175">Coiled coil</keyword>
<protein>
    <submittedName>
        <fullName evidence="4">Uncharacterized protein LOC102809958</fullName>
    </submittedName>
</protein>
<feature type="compositionally biased region" description="Polar residues" evidence="2">
    <location>
        <begin position="88"/>
        <end position="103"/>
    </location>
</feature>
<evidence type="ECO:0000256" key="1">
    <source>
        <dbReference type="SAM" id="Coils"/>
    </source>
</evidence>
<feature type="compositionally biased region" description="Polar residues" evidence="2">
    <location>
        <begin position="58"/>
        <end position="81"/>
    </location>
</feature>
<dbReference type="GeneID" id="102809958"/>
<feature type="compositionally biased region" description="Basic and acidic residues" evidence="2">
    <location>
        <begin position="9"/>
        <end position="23"/>
    </location>
</feature>
<name>A0ABM0MUR3_SACKO</name>
<dbReference type="RefSeq" id="XP_006823754.1">
    <property type="nucleotide sequence ID" value="XM_006823691.1"/>
</dbReference>
<proteinExistence type="predicted"/>
<accession>A0ABM0MUR3</accession>
<feature type="coiled-coil region" evidence="1">
    <location>
        <begin position="170"/>
        <end position="225"/>
    </location>
</feature>
<evidence type="ECO:0000256" key="2">
    <source>
        <dbReference type="SAM" id="MobiDB-lite"/>
    </source>
</evidence>
<sequence length="225" mass="25167">MTKPLVSRSESDAVFHQDSHEEEPAMDENAVVEKIAIGTGDRADEELNDAEYIPLKNENLNKSSNMSSSQEIANGVSQLSLSGHEPTTDNQDNNRRSATNNSKHVSDDPVMSEDDWEPNSTDCNRSVDSYRACGNDAQTDSHAIFSRGMPVPPLDLGSLISTGSSVESINEITHHEIDFLRSKVRKLQEENEKLTNVVAYQEEKIQMLESKVREFEENKRTVQDD</sequence>
<organism evidence="3 4">
    <name type="scientific">Saccoglossus kowalevskii</name>
    <name type="common">Acorn worm</name>
    <dbReference type="NCBI Taxonomy" id="10224"/>
    <lineage>
        <taxon>Eukaryota</taxon>
        <taxon>Metazoa</taxon>
        <taxon>Hemichordata</taxon>
        <taxon>Enteropneusta</taxon>
        <taxon>Harrimaniidae</taxon>
        <taxon>Saccoglossus</taxon>
    </lineage>
</organism>
<evidence type="ECO:0000313" key="3">
    <source>
        <dbReference type="Proteomes" id="UP000694865"/>
    </source>
</evidence>
<keyword evidence="3" id="KW-1185">Reference proteome</keyword>
<dbReference type="Proteomes" id="UP000694865">
    <property type="component" value="Unplaced"/>
</dbReference>
<gene>
    <name evidence="4" type="primary">LOC102809958</name>
</gene>
<feature type="region of interest" description="Disordered" evidence="2">
    <location>
        <begin position="1"/>
        <end position="128"/>
    </location>
</feature>
<feature type="compositionally biased region" description="Polar residues" evidence="2">
    <location>
        <begin position="118"/>
        <end position="127"/>
    </location>
</feature>